<dbReference type="SUPFAM" id="SSF54001">
    <property type="entry name" value="Cysteine proteinases"/>
    <property type="match status" value="1"/>
</dbReference>
<comment type="similarity">
    <text evidence="1">Belongs to the peptidase C48 family.</text>
</comment>
<keyword evidence="4" id="KW-0788">Thiol protease</keyword>
<accession>A0A1D2VCU3</accession>
<dbReference type="STRING" id="1344418.A0A1D2VCU3"/>
<evidence type="ECO:0000256" key="4">
    <source>
        <dbReference type="ARBA" id="ARBA00022807"/>
    </source>
</evidence>
<dbReference type="PROSITE" id="PS50600">
    <property type="entry name" value="ULP_PROTEASE"/>
    <property type="match status" value="1"/>
</dbReference>
<dbReference type="PANTHER" id="PTHR12606">
    <property type="entry name" value="SENTRIN/SUMO-SPECIFIC PROTEASE"/>
    <property type="match status" value="1"/>
</dbReference>
<dbReference type="AlphaFoldDB" id="A0A1D2VCU3"/>
<dbReference type="Gene3D" id="3.40.395.10">
    <property type="entry name" value="Adenoviral Proteinase, Chain A"/>
    <property type="match status" value="1"/>
</dbReference>
<dbReference type="EMBL" id="KV454486">
    <property type="protein sequence ID" value="ODV59429.1"/>
    <property type="molecule type" value="Genomic_DNA"/>
</dbReference>
<evidence type="ECO:0000259" key="5">
    <source>
        <dbReference type="PROSITE" id="PS50600"/>
    </source>
</evidence>
<dbReference type="GO" id="GO:0006508">
    <property type="term" value="P:proteolysis"/>
    <property type="evidence" value="ECO:0007669"/>
    <property type="project" value="UniProtKB-KW"/>
</dbReference>
<dbReference type="GeneID" id="30964426"/>
<dbReference type="InParanoid" id="A0A1D2VCU3"/>
<reference evidence="7" key="1">
    <citation type="submission" date="2016-05" db="EMBL/GenBank/DDBJ databases">
        <title>Comparative genomics of biotechnologically important yeasts.</title>
        <authorList>
            <consortium name="DOE Joint Genome Institute"/>
            <person name="Riley R."/>
            <person name="Haridas S."/>
            <person name="Wolfe K.H."/>
            <person name="Lopes M.R."/>
            <person name="Hittinger C.T."/>
            <person name="Goker M."/>
            <person name="Salamov A."/>
            <person name="Wisecaver J."/>
            <person name="Long T.M."/>
            <person name="Aerts A.L."/>
            <person name="Barry K."/>
            <person name="Choi C."/>
            <person name="Clum A."/>
            <person name="Coughlan A.Y."/>
            <person name="Deshpande S."/>
            <person name="Douglass A.P."/>
            <person name="Hanson S.J."/>
            <person name="Klenk H.-P."/>
            <person name="Labutti K."/>
            <person name="Lapidus A."/>
            <person name="Lindquist E."/>
            <person name="Lipzen A."/>
            <person name="Meier-Kolthoff J.P."/>
            <person name="Ohm R.A."/>
            <person name="Otillar R.P."/>
            <person name="Pangilinan J."/>
            <person name="Peng Y."/>
            <person name="Rokas A."/>
            <person name="Rosa C.A."/>
            <person name="Scheuner C."/>
            <person name="Sibirny A.A."/>
            <person name="Slot J.C."/>
            <person name="Stielow J.B."/>
            <person name="Sun H."/>
            <person name="Kurtzman C.P."/>
            <person name="Blackwell M."/>
            <person name="Grigoriev I.V."/>
            <person name="Jeffries T.W."/>
        </authorList>
    </citation>
    <scope>NUCLEOTIDE SEQUENCE [LARGE SCALE GENOMIC DNA]</scope>
    <source>
        <strain evidence="7">DSM 1968</strain>
    </source>
</reference>
<dbReference type="GO" id="GO:0016926">
    <property type="term" value="P:protein desumoylation"/>
    <property type="evidence" value="ECO:0007669"/>
    <property type="project" value="TreeGrafter"/>
</dbReference>
<organism evidence="6 7">
    <name type="scientific">Ascoidea rubescens DSM 1968</name>
    <dbReference type="NCBI Taxonomy" id="1344418"/>
    <lineage>
        <taxon>Eukaryota</taxon>
        <taxon>Fungi</taxon>
        <taxon>Dikarya</taxon>
        <taxon>Ascomycota</taxon>
        <taxon>Saccharomycotina</taxon>
        <taxon>Saccharomycetes</taxon>
        <taxon>Ascoideaceae</taxon>
        <taxon>Ascoidea</taxon>
    </lineage>
</organism>
<keyword evidence="2" id="KW-0645">Protease</keyword>
<keyword evidence="7" id="KW-1185">Reference proteome</keyword>
<dbReference type="OrthoDB" id="1939479at2759"/>
<evidence type="ECO:0000256" key="2">
    <source>
        <dbReference type="ARBA" id="ARBA00022670"/>
    </source>
</evidence>
<sequence length="208" mass="24655">MLYNIDISVNDLKTLKDKHWLNDNIIDCYMAMLIERGKNNLNLPKIFIFTTHFYSSLAKNGYKGVKRWAKRKKIDVTKMDYIFIPINLLNSHWVLGIINNKKRRFEYLDSLNGGSFNILGKLQEYMAEETERMYPNYDRGLGEFDYYNWEAIERKDIPQQENGSDCGVFTCMNVDFLSQEKHLKFSQNDMKNIRRRMAYSIISGELVE</sequence>
<keyword evidence="3" id="KW-0378">Hydrolase</keyword>
<dbReference type="InterPro" id="IPR003653">
    <property type="entry name" value="Peptidase_C48_C"/>
</dbReference>
<evidence type="ECO:0000313" key="6">
    <source>
        <dbReference type="EMBL" id="ODV59429.1"/>
    </source>
</evidence>
<dbReference type="PANTHER" id="PTHR12606:SF141">
    <property type="entry name" value="GH15225P-RELATED"/>
    <property type="match status" value="1"/>
</dbReference>
<dbReference type="GO" id="GO:0005634">
    <property type="term" value="C:nucleus"/>
    <property type="evidence" value="ECO:0007669"/>
    <property type="project" value="TreeGrafter"/>
</dbReference>
<evidence type="ECO:0000256" key="1">
    <source>
        <dbReference type="ARBA" id="ARBA00005234"/>
    </source>
</evidence>
<protein>
    <submittedName>
        <fullName evidence="6">Cysteine proteinase</fullName>
    </submittedName>
</protein>
<feature type="domain" description="Ubiquitin-like protease family profile" evidence="5">
    <location>
        <begin position="5"/>
        <end position="177"/>
    </location>
</feature>
<gene>
    <name evidence="6" type="ORF">ASCRUDRAFT_37705</name>
</gene>
<proteinExistence type="inferred from homology"/>
<dbReference type="RefSeq" id="XP_020045736.1">
    <property type="nucleotide sequence ID" value="XM_020190790.1"/>
</dbReference>
<name>A0A1D2VCU3_9ASCO</name>
<dbReference type="Proteomes" id="UP000095038">
    <property type="component" value="Unassembled WGS sequence"/>
</dbReference>
<evidence type="ECO:0000256" key="3">
    <source>
        <dbReference type="ARBA" id="ARBA00022801"/>
    </source>
</evidence>
<evidence type="ECO:0000313" key="7">
    <source>
        <dbReference type="Proteomes" id="UP000095038"/>
    </source>
</evidence>
<dbReference type="InterPro" id="IPR038765">
    <property type="entry name" value="Papain-like_cys_pep_sf"/>
</dbReference>
<dbReference type="Pfam" id="PF02902">
    <property type="entry name" value="Peptidase_C48"/>
    <property type="match status" value="1"/>
</dbReference>
<dbReference type="GO" id="GO:0016929">
    <property type="term" value="F:deSUMOylase activity"/>
    <property type="evidence" value="ECO:0007669"/>
    <property type="project" value="TreeGrafter"/>
</dbReference>